<accession>A0ABR7W7M2</accession>
<evidence type="ECO:0000313" key="2">
    <source>
        <dbReference type="Proteomes" id="UP000602395"/>
    </source>
</evidence>
<name>A0ABR7W7M2_9ACTN</name>
<comment type="caution">
    <text evidence="1">The sequence shown here is derived from an EMBL/GenBank/DDBJ whole genome shotgun (WGS) entry which is preliminary data.</text>
</comment>
<dbReference type="Proteomes" id="UP000602395">
    <property type="component" value="Unassembled WGS sequence"/>
</dbReference>
<protein>
    <submittedName>
        <fullName evidence="1">Oxalurate catabolism protein HpxZ</fullName>
    </submittedName>
</protein>
<dbReference type="InterPro" id="IPR024507">
    <property type="entry name" value="AtzH-like"/>
</dbReference>
<dbReference type="Gene3D" id="3.10.450.50">
    <property type="match status" value="1"/>
</dbReference>
<keyword evidence="2" id="KW-1185">Reference proteome</keyword>
<dbReference type="SUPFAM" id="SSF54427">
    <property type="entry name" value="NTF2-like"/>
    <property type="match status" value="1"/>
</dbReference>
<dbReference type="NCBIfam" id="NF033625">
    <property type="entry name" value="HpxZ"/>
    <property type="match status" value="1"/>
</dbReference>
<sequence length="125" mass="13958">MTEPDALTRAAVRRAFGRYETALVDNDIPVLDELFWDDARTIRFGATEELFGYDQIRAFRAARPSAGLDRSLDRVDITPLGPDHAVANATFRREGVAAVGRQSQVWVRFAGEWQVVSAHVSSRPI</sequence>
<evidence type="ECO:0000313" key="1">
    <source>
        <dbReference type="EMBL" id="MBD1318818.1"/>
    </source>
</evidence>
<gene>
    <name evidence="1" type="primary">hpxZ</name>
    <name evidence="1" type="ORF">IDF66_04415</name>
</gene>
<dbReference type="RefSeq" id="WP_190265829.1">
    <property type="nucleotide sequence ID" value="NZ_BAABAD010000003.1"/>
</dbReference>
<dbReference type="Pfam" id="PF11533">
    <property type="entry name" value="AtzH-like"/>
    <property type="match status" value="1"/>
</dbReference>
<dbReference type="InterPro" id="IPR032710">
    <property type="entry name" value="NTF2-like_dom_sf"/>
</dbReference>
<reference evidence="1 2" key="1">
    <citation type="submission" date="2020-09" db="EMBL/GenBank/DDBJ databases">
        <title>Novel species in genus Gordonia.</title>
        <authorList>
            <person name="Zhang G."/>
        </authorList>
    </citation>
    <scope>NUCLEOTIDE SEQUENCE [LARGE SCALE GENOMIC DNA]</scope>
    <source>
        <strain evidence="1 2">ON-33</strain>
    </source>
</reference>
<dbReference type="EMBL" id="JACWMS010000001">
    <property type="protein sequence ID" value="MBD1318818.1"/>
    <property type="molecule type" value="Genomic_DNA"/>
</dbReference>
<organism evidence="1 2">
    <name type="scientific">Gordonia hankookensis</name>
    <dbReference type="NCBI Taxonomy" id="589403"/>
    <lineage>
        <taxon>Bacteria</taxon>
        <taxon>Bacillati</taxon>
        <taxon>Actinomycetota</taxon>
        <taxon>Actinomycetes</taxon>
        <taxon>Mycobacteriales</taxon>
        <taxon>Gordoniaceae</taxon>
        <taxon>Gordonia</taxon>
    </lineage>
</organism>
<proteinExistence type="predicted"/>